<feature type="compositionally biased region" description="Acidic residues" evidence="5">
    <location>
        <begin position="1040"/>
        <end position="1051"/>
    </location>
</feature>
<feature type="compositionally biased region" description="Polar residues" evidence="5">
    <location>
        <begin position="734"/>
        <end position="745"/>
    </location>
</feature>
<feature type="region of interest" description="Disordered" evidence="5">
    <location>
        <begin position="1040"/>
        <end position="1072"/>
    </location>
</feature>
<dbReference type="InterPro" id="IPR016024">
    <property type="entry name" value="ARM-type_fold"/>
</dbReference>
<feature type="compositionally biased region" description="Basic residues" evidence="5">
    <location>
        <begin position="28"/>
        <end position="42"/>
    </location>
</feature>
<comment type="subcellular location">
    <subcellularLocation>
        <location evidence="1">Nucleus</location>
        <location evidence="1">Nucleolus</location>
    </subcellularLocation>
</comment>
<reference evidence="8" key="1">
    <citation type="journal article" date="2020" name="bioRxiv">
        <title>Comparative genomics of Chlamydomonas.</title>
        <authorList>
            <person name="Craig R.J."/>
            <person name="Hasan A.R."/>
            <person name="Ness R.W."/>
            <person name="Keightley P.D."/>
        </authorList>
    </citation>
    <scope>NUCLEOTIDE SEQUENCE</scope>
    <source>
        <strain evidence="8">CCAP 11/173</strain>
    </source>
</reference>
<feature type="compositionally biased region" description="Basic residues" evidence="5">
    <location>
        <begin position="1"/>
        <end position="16"/>
    </location>
</feature>
<dbReference type="InterPro" id="IPR016903">
    <property type="entry name" value="Nucleolar_cplx-assoc_3"/>
</dbReference>
<dbReference type="Proteomes" id="UP000613740">
    <property type="component" value="Unassembled WGS sequence"/>
</dbReference>
<dbReference type="GO" id="GO:0003682">
    <property type="term" value="F:chromatin binding"/>
    <property type="evidence" value="ECO:0007669"/>
    <property type="project" value="TreeGrafter"/>
</dbReference>
<keyword evidence="3" id="KW-0175">Coiled coil</keyword>
<feature type="compositionally biased region" description="Acidic residues" evidence="5">
    <location>
        <begin position="124"/>
        <end position="154"/>
    </location>
</feature>
<feature type="compositionally biased region" description="Basic and acidic residues" evidence="5">
    <location>
        <begin position="537"/>
        <end position="546"/>
    </location>
</feature>
<dbReference type="PANTHER" id="PTHR14428">
    <property type="entry name" value="NUCLEOLAR COMPLEX PROTEIN 3"/>
    <property type="match status" value="1"/>
</dbReference>
<feature type="domain" description="Nucleolar complex-associated protein 3 N-terminal" evidence="7">
    <location>
        <begin position="292"/>
        <end position="386"/>
    </location>
</feature>
<dbReference type="GO" id="GO:0006270">
    <property type="term" value="P:DNA replication initiation"/>
    <property type="evidence" value="ECO:0007669"/>
    <property type="project" value="TreeGrafter"/>
</dbReference>
<feature type="region of interest" description="Disordered" evidence="5">
    <location>
        <begin position="1"/>
        <end position="177"/>
    </location>
</feature>
<feature type="compositionally biased region" description="Basic residues" evidence="5">
    <location>
        <begin position="521"/>
        <end position="536"/>
    </location>
</feature>
<feature type="compositionally biased region" description="Low complexity" evidence="5">
    <location>
        <begin position="1120"/>
        <end position="1147"/>
    </location>
</feature>
<evidence type="ECO:0000259" key="6">
    <source>
        <dbReference type="Pfam" id="PF03914"/>
    </source>
</evidence>
<dbReference type="EMBL" id="JAEHOD010000007">
    <property type="protein sequence ID" value="KAG2451742.1"/>
    <property type="molecule type" value="Genomic_DNA"/>
</dbReference>
<dbReference type="Pfam" id="PF03914">
    <property type="entry name" value="CBF"/>
    <property type="match status" value="1"/>
</dbReference>
<feature type="region of interest" description="Disordered" evidence="5">
    <location>
        <begin position="512"/>
        <end position="555"/>
    </location>
</feature>
<dbReference type="InterPro" id="IPR011501">
    <property type="entry name" value="Noc3_N"/>
</dbReference>
<evidence type="ECO:0000256" key="3">
    <source>
        <dbReference type="ARBA" id="ARBA00023054"/>
    </source>
</evidence>
<evidence type="ECO:0000256" key="5">
    <source>
        <dbReference type="SAM" id="MobiDB-lite"/>
    </source>
</evidence>
<organism evidence="8 9">
    <name type="scientific">Chlamydomonas schloesseri</name>
    <dbReference type="NCBI Taxonomy" id="2026947"/>
    <lineage>
        <taxon>Eukaryota</taxon>
        <taxon>Viridiplantae</taxon>
        <taxon>Chlorophyta</taxon>
        <taxon>core chlorophytes</taxon>
        <taxon>Chlorophyceae</taxon>
        <taxon>CS clade</taxon>
        <taxon>Chlamydomonadales</taxon>
        <taxon>Chlamydomonadaceae</taxon>
        <taxon>Chlamydomonas</taxon>
    </lineage>
</organism>
<dbReference type="PANTHER" id="PTHR14428:SF5">
    <property type="entry name" value="NUCLEOLAR COMPLEX PROTEIN 3 HOMOLOG"/>
    <property type="match status" value="1"/>
</dbReference>
<feature type="compositionally biased region" description="Basic and acidic residues" evidence="5">
    <location>
        <begin position="88"/>
        <end position="117"/>
    </location>
</feature>
<evidence type="ECO:0000313" key="9">
    <source>
        <dbReference type="Proteomes" id="UP000613740"/>
    </source>
</evidence>
<dbReference type="AlphaFoldDB" id="A0A835WQQ6"/>
<feature type="region of interest" description="Disordered" evidence="5">
    <location>
        <begin position="237"/>
        <end position="269"/>
    </location>
</feature>
<sequence length="1154" mass="120576">MSKKPKGAKPQGKPKGRPGGGGAGAKQKLAKAPKHKNVKPKKGGGAALQDVPLVGRGDDENGASDLELSDEDLEFVQKHSRRLGFLESLDKSELDKSIRAKQEKQAKQQAEERKRAAEAGGSEEGSEEEDAEGDAEDDEEDGDEDEEEEDDGAEAYERAPRRVQADKDKSGGGLPVKTLTGDLLFEKDAKAAAAAVAKKGRRGGSEPAVGMEAAVAAAAAVQVEGVTITDDMEAALAESKRKAREEAERRAKEERRKAAAAAKKAEESALPPALRGLDLHALDPPARRAKLQEVMAASAQKLLAVAGPEAAGAVAAELRTLQALVADADSMVSRLAMLSLLAVFKDILPGYRIRPPSDKEQEVKVSKDVAKLRDYEQALLKSYQAYLRSLLDAAQCVARRTGTLSHSRVAVRCLSGLLSGLPHFNYTSDILQAVVPRMASGDAETRSMACEAVGQLLSGGEGGDESGAGRAALEAVQLVADLIKRRKCVVPPEVVRTLAVLRFRDVIRAKAGEDQEEEGRRKKGKKAEKRDVKRRRKEDEVSRAFKEANAGPDQAELAKQQSLMLEALFEVYFRVLKHATSVGLSGPGGSARNAATVSAHNDDDLGPSSSSGGGGGGDAGPRVPSTSAALPWPRSKLLKKCPLLHPVLDGLAKYTHLISVDYMNDLMDVFGQLLAAPTLPLPERLRLLATTAAVLRGQGEALNVDRRDLYVQLYDTLLQVPLYPLLADDVLLSSSGPNNNHSQGQDGDAEVQEEEEEDEEAADAREFGLAAACEAAAAAAADAAAAAAAAAAGASEGHRSRRLPVGFGAAARSQAGLLAGVLEALLCEPKMADMQRAAAFVKRLAGAALQAGPGEAMALWAAAARLLRRYPKLANLLEYEGEAPTIGGRPYDAWVTDPSEAGGLACCLWEVALAGGGGMGSAGVHYHPHLAQAAHSLLGLRPAAAAAAMAQGGGSVTLTGPLGTPATIPELAEAYDASRGLLRPTPPLPAGAGKKGGGGGGGGGGKRLAAGVTAAAASLTPGFIQGLEELAAEYGDEGEWPDLVLDTDSDSEPARGEGEDEGEDEDRIGGGGDAATAAEALRRMWHESRRFLANQRLRRQKALEVEKLKRFQIHLHKAAAAAAAAGGQQGQAAAKVGQANGHAGKAAAGDKRRR</sequence>
<dbReference type="InterPro" id="IPR005612">
    <property type="entry name" value="CCAAT-binding_factor"/>
</dbReference>
<evidence type="ECO:0000259" key="7">
    <source>
        <dbReference type="Pfam" id="PF07540"/>
    </source>
</evidence>
<feature type="region of interest" description="Disordered" evidence="5">
    <location>
        <begin position="734"/>
        <end position="763"/>
    </location>
</feature>
<feature type="compositionally biased region" description="Acidic residues" evidence="5">
    <location>
        <begin position="747"/>
        <end position="761"/>
    </location>
</feature>
<feature type="region of interest" description="Disordered" evidence="5">
    <location>
        <begin position="1120"/>
        <end position="1154"/>
    </location>
</feature>
<feature type="compositionally biased region" description="Gly residues" evidence="5">
    <location>
        <begin position="993"/>
        <end position="1006"/>
    </location>
</feature>
<keyword evidence="9" id="KW-1185">Reference proteome</keyword>
<feature type="compositionally biased region" description="Basic and acidic residues" evidence="5">
    <location>
        <begin position="155"/>
        <end position="170"/>
    </location>
</feature>
<keyword evidence="4" id="KW-0539">Nucleus</keyword>
<comment type="similarity">
    <text evidence="2">Belongs to the CBF/MAK21 family.</text>
</comment>
<evidence type="ECO:0000256" key="4">
    <source>
        <dbReference type="ARBA" id="ARBA00023242"/>
    </source>
</evidence>
<accession>A0A835WQQ6</accession>
<name>A0A835WQQ6_9CHLO</name>
<evidence type="ECO:0008006" key="10">
    <source>
        <dbReference type="Google" id="ProtNLM"/>
    </source>
</evidence>
<feature type="domain" description="CCAAT-binding factor" evidence="6">
    <location>
        <begin position="703"/>
        <end position="913"/>
    </location>
</feature>
<evidence type="ECO:0000256" key="1">
    <source>
        <dbReference type="ARBA" id="ARBA00004604"/>
    </source>
</evidence>
<evidence type="ECO:0000256" key="2">
    <source>
        <dbReference type="ARBA" id="ARBA00007797"/>
    </source>
</evidence>
<proteinExistence type="inferred from homology"/>
<gene>
    <name evidence="8" type="ORF">HYH02_003522</name>
</gene>
<feature type="compositionally biased region" description="Basic and acidic residues" evidence="5">
    <location>
        <begin position="238"/>
        <end position="267"/>
    </location>
</feature>
<dbReference type="SUPFAM" id="SSF48371">
    <property type="entry name" value="ARM repeat"/>
    <property type="match status" value="1"/>
</dbReference>
<dbReference type="OrthoDB" id="10263597at2759"/>
<protein>
    <recommendedName>
        <fullName evidence="10">Nucleolar complex-associated protein 3 N-terminal domain-containing protein</fullName>
    </recommendedName>
</protein>
<feature type="region of interest" description="Disordered" evidence="5">
    <location>
        <begin position="983"/>
        <end position="1006"/>
    </location>
</feature>
<comment type="caution">
    <text evidence="8">The sequence shown here is derived from an EMBL/GenBank/DDBJ whole genome shotgun (WGS) entry which is preliminary data.</text>
</comment>
<feature type="region of interest" description="Disordered" evidence="5">
    <location>
        <begin position="584"/>
        <end position="626"/>
    </location>
</feature>
<dbReference type="GO" id="GO:0005730">
    <property type="term" value="C:nucleolus"/>
    <property type="evidence" value="ECO:0007669"/>
    <property type="project" value="UniProtKB-SubCell"/>
</dbReference>
<dbReference type="Pfam" id="PF07540">
    <property type="entry name" value="NOC3p"/>
    <property type="match status" value="1"/>
</dbReference>
<evidence type="ECO:0000313" key="8">
    <source>
        <dbReference type="EMBL" id="KAG2451742.1"/>
    </source>
</evidence>